<proteinExistence type="predicted"/>
<evidence type="ECO:0000256" key="1">
    <source>
        <dbReference type="SAM" id="MobiDB-lite"/>
    </source>
</evidence>
<feature type="region of interest" description="Disordered" evidence="1">
    <location>
        <begin position="154"/>
        <end position="233"/>
    </location>
</feature>
<reference evidence="3" key="1">
    <citation type="submission" date="2019-04" db="EMBL/GenBank/DDBJ databases">
        <title>Friends and foes A comparative genomics study of 23 Aspergillus species from section Flavi.</title>
        <authorList>
            <consortium name="DOE Joint Genome Institute"/>
            <person name="Kjaerbolling I."/>
            <person name="Vesth T."/>
            <person name="Frisvad J.C."/>
            <person name="Nybo J.L."/>
            <person name="Theobald S."/>
            <person name="Kildgaard S."/>
            <person name="Isbrandt T."/>
            <person name="Kuo A."/>
            <person name="Sato A."/>
            <person name="Lyhne E.K."/>
            <person name="Kogle M.E."/>
            <person name="Wiebenga A."/>
            <person name="Kun R.S."/>
            <person name="Lubbers R.J."/>
            <person name="Makela M.R."/>
            <person name="Barry K."/>
            <person name="Chovatia M."/>
            <person name="Clum A."/>
            <person name="Daum C."/>
            <person name="Haridas S."/>
            <person name="He G."/>
            <person name="LaButti K."/>
            <person name="Lipzen A."/>
            <person name="Mondo S."/>
            <person name="Riley R."/>
            <person name="Salamov A."/>
            <person name="Simmons B.A."/>
            <person name="Magnuson J.K."/>
            <person name="Henrissat B."/>
            <person name="Mortensen U.H."/>
            <person name="Larsen T.O."/>
            <person name="Devries R.P."/>
            <person name="Grigoriev I.V."/>
            <person name="Machida M."/>
            <person name="Baker S.E."/>
            <person name="Andersen M.R."/>
        </authorList>
    </citation>
    <scope>NUCLEOTIDE SEQUENCE</scope>
    <source>
        <strain evidence="3">CBS 117612</strain>
    </source>
</reference>
<dbReference type="PANTHER" id="PTHR34883:SF16">
    <property type="entry name" value="RICH PROTEIN, PUTATIVE-RELATED"/>
    <property type="match status" value="1"/>
</dbReference>
<feature type="compositionally biased region" description="Low complexity" evidence="1">
    <location>
        <begin position="172"/>
        <end position="192"/>
    </location>
</feature>
<dbReference type="EMBL" id="ML737256">
    <property type="protein sequence ID" value="KAE8334629.1"/>
    <property type="molecule type" value="Genomic_DNA"/>
</dbReference>
<dbReference type="Proteomes" id="UP000325558">
    <property type="component" value="Unassembled WGS sequence"/>
</dbReference>
<protein>
    <recommendedName>
        <fullName evidence="4">Cupredoxin</fullName>
    </recommendedName>
</protein>
<dbReference type="PANTHER" id="PTHR34883">
    <property type="entry name" value="SERINE-RICH PROTEIN, PUTATIVE-RELATED-RELATED"/>
    <property type="match status" value="1"/>
</dbReference>
<dbReference type="CDD" id="cd00920">
    <property type="entry name" value="Cupredoxin"/>
    <property type="match status" value="1"/>
</dbReference>
<dbReference type="OrthoDB" id="2331100at2759"/>
<sequence length="293" mass="30816">MLAFTFIFGVFALEALSVKLDIDENLTVDFATVEGKAVHRIAVGQIDSPTFSPNRLNANIGDQIIFEFHSLNHTLTQSSLGNPCSPIGGLDTGFNQYNPQDREDLTLTITVNSLEPQWFYCKQNQPLSHCHAGMVFALNPGDRMKDFIENAKRGGIGSADSDQHSVSGTQISASWSSVPSISPAASSTASPARTPLAGSSSTPRPTASPLWNPTVDPIGSRAPSQSPDPTEASIITPVQIVTITQTVGCSESASALSVRRSTPETVSVSEGSGASAVSLLALVLTLATAMLCL</sequence>
<keyword evidence="2" id="KW-0732">Signal</keyword>
<organism evidence="3">
    <name type="scientific">Aspergillus arachidicola</name>
    <dbReference type="NCBI Taxonomy" id="656916"/>
    <lineage>
        <taxon>Eukaryota</taxon>
        <taxon>Fungi</taxon>
        <taxon>Dikarya</taxon>
        <taxon>Ascomycota</taxon>
        <taxon>Pezizomycotina</taxon>
        <taxon>Eurotiomycetes</taxon>
        <taxon>Eurotiomycetidae</taxon>
        <taxon>Eurotiales</taxon>
        <taxon>Aspergillaceae</taxon>
        <taxon>Aspergillus</taxon>
        <taxon>Aspergillus subgen. Circumdati</taxon>
    </lineage>
</organism>
<gene>
    <name evidence="3" type="ORF">BDV24DRAFT_169996</name>
</gene>
<accession>A0A5N6XR67</accession>
<feature type="chain" id="PRO_5024934765" description="Cupredoxin" evidence="2">
    <location>
        <begin position="18"/>
        <end position="293"/>
    </location>
</feature>
<feature type="compositionally biased region" description="Polar residues" evidence="1">
    <location>
        <begin position="197"/>
        <end position="211"/>
    </location>
</feature>
<evidence type="ECO:0008006" key="4">
    <source>
        <dbReference type="Google" id="ProtNLM"/>
    </source>
</evidence>
<dbReference type="Gene3D" id="2.60.40.420">
    <property type="entry name" value="Cupredoxins - blue copper proteins"/>
    <property type="match status" value="1"/>
</dbReference>
<evidence type="ECO:0000313" key="3">
    <source>
        <dbReference type="EMBL" id="KAE8334629.1"/>
    </source>
</evidence>
<dbReference type="SUPFAM" id="SSF49503">
    <property type="entry name" value="Cupredoxins"/>
    <property type="match status" value="1"/>
</dbReference>
<dbReference type="InterPro" id="IPR008972">
    <property type="entry name" value="Cupredoxin"/>
</dbReference>
<name>A0A5N6XR67_9EURO</name>
<feature type="signal peptide" evidence="2">
    <location>
        <begin position="1"/>
        <end position="17"/>
    </location>
</feature>
<dbReference type="InterPro" id="IPR052953">
    <property type="entry name" value="Ser-rich/MCO-related"/>
</dbReference>
<evidence type="ECO:0000256" key="2">
    <source>
        <dbReference type="SAM" id="SignalP"/>
    </source>
</evidence>
<dbReference type="AlphaFoldDB" id="A0A5N6XR67"/>